<feature type="region of interest" description="Disordered" evidence="1">
    <location>
        <begin position="461"/>
        <end position="484"/>
    </location>
</feature>
<evidence type="ECO:0000313" key="4">
    <source>
        <dbReference type="Proteomes" id="UP000812287"/>
    </source>
</evidence>
<keyword evidence="2" id="KW-0472">Membrane</keyword>
<dbReference type="Proteomes" id="UP000812287">
    <property type="component" value="Unassembled WGS sequence"/>
</dbReference>
<keyword evidence="4" id="KW-1185">Reference proteome</keyword>
<name>A0A9P7VTR8_9AGAR</name>
<gene>
    <name evidence="3" type="ORF">BT62DRAFT_142690</name>
</gene>
<reference evidence="3" key="1">
    <citation type="submission" date="2020-11" db="EMBL/GenBank/DDBJ databases">
        <title>Adaptations for nitrogen fixation in a non-lichenized fungal sporocarp promotes dispersal by wood-feeding termites.</title>
        <authorList>
            <consortium name="DOE Joint Genome Institute"/>
            <person name="Koch R.A."/>
            <person name="Yoon G."/>
            <person name="Arayal U."/>
            <person name="Lail K."/>
            <person name="Amirebrahimi M."/>
            <person name="Labutti K."/>
            <person name="Lipzen A."/>
            <person name="Riley R."/>
            <person name="Barry K."/>
            <person name="Henrissat B."/>
            <person name="Grigoriev I.V."/>
            <person name="Herr J.R."/>
            <person name="Aime M.C."/>
        </authorList>
    </citation>
    <scope>NUCLEOTIDE SEQUENCE</scope>
    <source>
        <strain evidence="3">MCA 3950</strain>
    </source>
</reference>
<evidence type="ECO:0000256" key="2">
    <source>
        <dbReference type="SAM" id="Phobius"/>
    </source>
</evidence>
<dbReference type="AlphaFoldDB" id="A0A9P7VTR8"/>
<comment type="caution">
    <text evidence="3">The sequence shown here is derived from an EMBL/GenBank/DDBJ whole genome shotgun (WGS) entry which is preliminary data.</text>
</comment>
<dbReference type="OrthoDB" id="2563669at2759"/>
<accession>A0A9P7VTR8</accession>
<protein>
    <recommendedName>
        <fullName evidence="5">Transmembrane protein</fullName>
    </recommendedName>
</protein>
<feature type="compositionally biased region" description="Low complexity" evidence="1">
    <location>
        <begin position="402"/>
        <end position="417"/>
    </location>
</feature>
<evidence type="ECO:0000256" key="1">
    <source>
        <dbReference type="SAM" id="MobiDB-lite"/>
    </source>
</evidence>
<keyword evidence="2" id="KW-1133">Transmembrane helix</keyword>
<evidence type="ECO:0000313" key="3">
    <source>
        <dbReference type="EMBL" id="KAG7445919.1"/>
    </source>
</evidence>
<evidence type="ECO:0008006" key="5">
    <source>
        <dbReference type="Google" id="ProtNLM"/>
    </source>
</evidence>
<feature type="region of interest" description="Disordered" evidence="1">
    <location>
        <begin position="343"/>
        <end position="380"/>
    </location>
</feature>
<feature type="compositionally biased region" description="Polar residues" evidence="1">
    <location>
        <begin position="361"/>
        <end position="377"/>
    </location>
</feature>
<dbReference type="RefSeq" id="XP_043039419.1">
    <property type="nucleotide sequence ID" value="XM_043179835.1"/>
</dbReference>
<feature type="region of interest" description="Disordered" evidence="1">
    <location>
        <begin position="398"/>
        <end position="440"/>
    </location>
</feature>
<dbReference type="Gene3D" id="2.60.120.260">
    <property type="entry name" value="Galactose-binding domain-like"/>
    <property type="match status" value="2"/>
</dbReference>
<organism evidence="3 4">
    <name type="scientific">Guyanagaster necrorhizus</name>
    <dbReference type="NCBI Taxonomy" id="856835"/>
    <lineage>
        <taxon>Eukaryota</taxon>
        <taxon>Fungi</taxon>
        <taxon>Dikarya</taxon>
        <taxon>Basidiomycota</taxon>
        <taxon>Agaricomycotina</taxon>
        <taxon>Agaricomycetes</taxon>
        <taxon>Agaricomycetidae</taxon>
        <taxon>Agaricales</taxon>
        <taxon>Marasmiineae</taxon>
        <taxon>Physalacriaceae</taxon>
        <taxon>Guyanagaster</taxon>
    </lineage>
</organism>
<dbReference type="EMBL" id="MU250535">
    <property type="protein sequence ID" value="KAG7445919.1"/>
    <property type="molecule type" value="Genomic_DNA"/>
</dbReference>
<keyword evidence="2" id="KW-0812">Transmembrane</keyword>
<feature type="transmembrane region" description="Helical" evidence="2">
    <location>
        <begin position="285"/>
        <end position="307"/>
    </location>
</feature>
<proteinExistence type="predicted"/>
<sequence length="484" mass="51815">MPNVKYTVDDVNPMISYEPSSAWLPGNKTADPEASNYSNNGTFTVCQQNGATATFNFNGTGVAIYGAKRSNHGFYSATLDGVINLFDGHSPNSIYNQSLFEASSLQDGPHTPILTNTETSNDSNYLDVDYVIWTVSIGEDFAPPTTTYQDGDPSFSYEPSDAWSTQTNLLGFENQSGHQTTQANASVTLTFNGEEVQIYGSIGPSASPFLVKVDNGTVGTFNGTRSDLFTGVMLYETSDLGPGQHTVTLMNKPNDMAQNLSIDYAVVTDNTKDTSSGTSGLSSGAIVGVVVGAVVGLAAVALIIFFWRRGKNADDSERNHQVSLDLSSPLGIHPAVVEPFISRPSMSATGPNPEGLAMSSARKNSTSLTNPWSSDPSSFYRAGHRNPMAAPLMLVSSVGDDSQLPTSSHSTPSTSQSEPRPRRDQPTVPLASANQSIQHLPAEVLRSTRMFVEGREQDFGPALTTEGVLPPNYEQAVEPFHQRS</sequence>
<dbReference type="GeneID" id="66102130"/>